<dbReference type="InterPro" id="IPR012337">
    <property type="entry name" value="RNaseH-like_sf"/>
</dbReference>
<dbReference type="NCBIfam" id="NF006316">
    <property type="entry name" value="PRK08517.1"/>
    <property type="match status" value="1"/>
</dbReference>
<dbReference type="InterPro" id="IPR036397">
    <property type="entry name" value="RNaseH_sf"/>
</dbReference>
<comment type="subunit">
    <text evidence="2">DNA polymerase III contains a core (composed of alpha, epsilon and theta chains) that associates with a tau subunit. This core dimerizes to form the POLIII' complex. PolIII' associates with the gamma complex (composed of gamma, delta, delta', psi and chi chains) and with the beta chain to form the complete DNA polymerase III complex.</text>
</comment>
<dbReference type="PANTHER" id="PTHR30231:SF41">
    <property type="entry name" value="DNA POLYMERASE III SUBUNIT EPSILON"/>
    <property type="match status" value="1"/>
</dbReference>
<keyword evidence="4" id="KW-0548">Nucleotidyltransferase</keyword>
<organism evidence="4 5">
    <name type="scientific">Campylobacter geochelonis</name>
    <dbReference type="NCBI Taxonomy" id="1780362"/>
    <lineage>
        <taxon>Bacteria</taxon>
        <taxon>Pseudomonadati</taxon>
        <taxon>Campylobacterota</taxon>
        <taxon>Epsilonproteobacteria</taxon>
        <taxon>Campylobacterales</taxon>
        <taxon>Campylobacteraceae</taxon>
        <taxon>Campylobacter</taxon>
    </lineage>
</organism>
<dbReference type="GO" id="GO:0005829">
    <property type="term" value="C:cytosol"/>
    <property type="evidence" value="ECO:0007669"/>
    <property type="project" value="TreeGrafter"/>
</dbReference>
<name>A0A128EEY6_9BACT</name>
<dbReference type="EMBL" id="FIZP01000002">
    <property type="protein sequence ID" value="CZE47117.1"/>
    <property type="molecule type" value="Genomic_DNA"/>
</dbReference>
<protein>
    <submittedName>
        <fullName evidence="4">DNA polymerase III subunit epsilon</fullName>
        <ecNumber evidence="4">2.7.7.7</ecNumber>
    </submittedName>
</protein>
<evidence type="ECO:0000313" key="4">
    <source>
        <dbReference type="EMBL" id="CZE47117.1"/>
    </source>
</evidence>
<gene>
    <name evidence="4" type="primary">polC</name>
    <name evidence="4" type="ORF">ERS672216_00723</name>
</gene>
<dbReference type="GO" id="GO:0003677">
    <property type="term" value="F:DNA binding"/>
    <property type="evidence" value="ECO:0007669"/>
    <property type="project" value="InterPro"/>
</dbReference>
<dbReference type="GO" id="GO:0008408">
    <property type="term" value="F:3'-5' exonuclease activity"/>
    <property type="evidence" value="ECO:0007669"/>
    <property type="project" value="TreeGrafter"/>
</dbReference>
<proteinExistence type="predicted"/>
<comment type="function">
    <text evidence="1">DNA polymerase III is a complex, multichain enzyme responsible for most of the replicative synthesis in bacteria. The epsilon subunit contain the editing function and is a proofreading 3'-5' exonuclease.</text>
</comment>
<dbReference type="Gene3D" id="3.30.420.10">
    <property type="entry name" value="Ribonuclease H-like superfamily/Ribonuclease H"/>
    <property type="match status" value="1"/>
</dbReference>
<dbReference type="NCBIfam" id="TIGR00573">
    <property type="entry name" value="dnaq"/>
    <property type="match status" value="1"/>
</dbReference>
<evidence type="ECO:0000313" key="5">
    <source>
        <dbReference type="Proteomes" id="UP000069632"/>
    </source>
</evidence>
<dbReference type="Pfam" id="PF00929">
    <property type="entry name" value="RNase_T"/>
    <property type="match status" value="1"/>
</dbReference>
<dbReference type="FunFam" id="3.30.420.10:FF:000045">
    <property type="entry name" value="3'-5' exonuclease DinG"/>
    <property type="match status" value="1"/>
</dbReference>
<keyword evidence="4" id="KW-0808">Transferase</keyword>
<dbReference type="EC" id="2.7.7.7" evidence="4"/>
<keyword evidence="5" id="KW-1185">Reference proteome</keyword>
<dbReference type="InterPro" id="IPR006054">
    <property type="entry name" value="DnaQ"/>
</dbReference>
<evidence type="ECO:0000256" key="2">
    <source>
        <dbReference type="ARBA" id="ARBA00026073"/>
    </source>
</evidence>
<evidence type="ECO:0000259" key="3">
    <source>
        <dbReference type="SMART" id="SM00479"/>
    </source>
</evidence>
<dbReference type="PANTHER" id="PTHR30231">
    <property type="entry name" value="DNA POLYMERASE III SUBUNIT EPSILON"/>
    <property type="match status" value="1"/>
</dbReference>
<dbReference type="GO" id="GO:0045004">
    <property type="term" value="P:DNA replication proofreading"/>
    <property type="evidence" value="ECO:0007669"/>
    <property type="project" value="TreeGrafter"/>
</dbReference>
<dbReference type="SUPFAM" id="SSF53098">
    <property type="entry name" value="Ribonuclease H-like"/>
    <property type="match status" value="1"/>
</dbReference>
<dbReference type="AlphaFoldDB" id="A0A128EEY6"/>
<dbReference type="InterPro" id="IPR013520">
    <property type="entry name" value="Ribonucl_H"/>
</dbReference>
<reference evidence="4 5" key="1">
    <citation type="submission" date="2016-02" db="EMBL/GenBank/DDBJ databases">
        <authorList>
            <consortium name="Pathogen Informatics"/>
        </authorList>
    </citation>
    <scope>NUCLEOTIDE SEQUENCE [LARGE SCALE GENOMIC DNA]</scope>
    <source>
        <strain evidence="4 5">RC20</strain>
    </source>
</reference>
<dbReference type="CDD" id="cd06127">
    <property type="entry name" value="DEDDh"/>
    <property type="match status" value="1"/>
</dbReference>
<dbReference type="Proteomes" id="UP000069632">
    <property type="component" value="Unassembled WGS sequence"/>
</dbReference>
<accession>A0A128EEY6</accession>
<feature type="domain" description="Exonuclease" evidence="3">
    <location>
        <begin position="62"/>
        <end position="224"/>
    </location>
</feature>
<evidence type="ECO:0000256" key="1">
    <source>
        <dbReference type="ARBA" id="ARBA00025483"/>
    </source>
</evidence>
<sequence length="253" mass="28448">MLAKKSINYHDFISKANEIDEICELFDPKDFSMWRALGLNVVKLDNGKITLKTRETNIEDEVFCIVDIETNGGIKNGQIIEIGAIKCQNGQIIDEFKTFVYADSIPENISVLTGIYPTDLKDAPALGSVLEKFRLFLSDSVFIAHNVKFDYDFISSSMEKFGFGMLLNRRICTIELARRTIASQKYGLGSLKEILGIENTHHRALSDAISAYEIFKTSLKAIPWTVQSTEDLIEFSKTAPSLKLPNTYKTQLG</sequence>
<dbReference type="SMART" id="SM00479">
    <property type="entry name" value="EXOIII"/>
    <property type="match status" value="1"/>
</dbReference>
<dbReference type="GO" id="GO:0003887">
    <property type="term" value="F:DNA-directed DNA polymerase activity"/>
    <property type="evidence" value="ECO:0007669"/>
    <property type="project" value="UniProtKB-EC"/>
</dbReference>